<name>A0A6A2Z0X8_HIBSY</name>
<dbReference type="PROSITE" id="PS51437">
    <property type="entry name" value="CG_1"/>
    <property type="match status" value="1"/>
</dbReference>
<organism evidence="7 8">
    <name type="scientific">Hibiscus syriacus</name>
    <name type="common">Rose of Sharon</name>
    <dbReference type="NCBI Taxonomy" id="106335"/>
    <lineage>
        <taxon>Eukaryota</taxon>
        <taxon>Viridiplantae</taxon>
        <taxon>Streptophyta</taxon>
        <taxon>Embryophyta</taxon>
        <taxon>Tracheophyta</taxon>
        <taxon>Spermatophyta</taxon>
        <taxon>Magnoliopsida</taxon>
        <taxon>eudicotyledons</taxon>
        <taxon>Gunneridae</taxon>
        <taxon>Pentapetalae</taxon>
        <taxon>rosids</taxon>
        <taxon>malvids</taxon>
        <taxon>Malvales</taxon>
        <taxon>Malvaceae</taxon>
        <taxon>Malvoideae</taxon>
        <taxon>Hibiscus</taxon>
    </lineage>
</organism>
<feature type="compositionally biased region" description="Polar residues" evidence="4">
    <location>
        <begin position="148"/>
        <end position="165"/>
    </location>
</feature>
<evidence type="ECO:0000259" key="6">
    <source>
        <dbReference type="PROSITE" id="PS51437"/>
    </source>
</evidence>
<keyword evidence="5" id="KW-0472">Membrane</keyword>
<keyword evidence="5" id="KW-1133">Transmembrane helix</keyword>
<keyword evidence="5" id="KW-0812">Transmembrane</keyword>
<evidence type="ECO:0000313" key="7">
    <source>
        <dbReference type="EMBL" id="KAE8685541.1"/>
    </source>
</evidence>
<evidence type="ECO:0000313" key="8">
    <source>
        <dbReference type="Proteomes" id="UP000436088"/>
    </source>
</evidence>
<dbReference type="EMBL" id="VEPZ02001229">
    <property type="protein sequence ID" value="KAE8685541.1"/>
    <property type="molecule type" value="Genomic_DNA"/>
</dbReference>
<dbReference type="GO" id="GO:0006357">
    <property type="term" value="P:regulation of transcription by RNA polymerase II"/>
    <property type="evidence" value="ECO:0007669"/>
    <property type="project" value="TreeGrafter"/>
</dbReference>
<reference evidence="7" key="1">
    <citation type="submission" date="2019-09" db="EMBL/GenBank/DDBJ databases">
        <title>Draft genome information of white flower Hibiscus syriacus.</title>
        <authorList>
            <person name="Kim Y.-M."/>
        </authorList>
    </citation>
    <scope>NUCLEOTIDE SEQUENCE [LARGE SCALE GENOMIC DNA]</scope>
    <source>
        <strain evidence="7">YM2019G1</strain>
    </source>
</reference>
<dbReference type="AlphaFoldDB" id="A0A6A2Z0X8"/>
<comment type="caution">
    <text evidence="7">The sequence shown here is derived from an EMBL/GenBank/DDBJ whole genome shotgun (WGS) entry which is preliminary data.</text>
</comment>
<feature type="region of interest" description="Disordered" evidence="4">
    <location>
        <begin position="145"/>
        <end position="165"/>
    </location>
</feature>
<proteinExistence type="predicted"/>
<dbReference type="InterPro" id="IPR005559">
    <property type="entry name" value="CG-1_dom"/>
</dbReference>
<dbReference type="GO" id="GO:0003690">
    <property type="term" value="F:double-stranded DNA binding"/>
    <property type="evidence" value="ECO:0007669"/>
    <property type="project" value="TreeGrafter"/>
</dbReference>
<sequence length="423" mass="47429">MDGGSSSPLVGSEIHGFHSLADLDVQNMMEEAKSRWLRPNEIHAILCNHKYLPIYVKPVKLPKSGTIVFFDRKMLRNFRKDGHNWKKKKDGKTVKEAHEHLKVGNEERIHVYYAHGLENPTFVRRCYWLLDKSLEHIVLVHYRETKRSGSPATPGNSNSSSLTDQSTPLNIVEEFDSGVEPNNSVDIKNHERRLHEINTLEWDELLITNSNDSAASKEGNNAYFNTRGHNLSTDISMLVNLVEPSAQSNNAYLNPLVNVCNPISSSQLNPNELRKDTIAIGTGESLDLLIDDGLRSQDSFGKWINYSMTESPVSVGETLQESSVSSVQDSFTCPEQIFSISEVSHAWAYSTEKTKILVTGVFHQAYQHLAKTDSGLAVGKKIEGCKTTEFDTEGLGVLHLCAILGYTWAISVFMFWLITGFSR</sequence>
<keyword evidence="3" id="KW-0539">Nucleus</keyword>
<keyword evidence="2" id="KW-0804">Transcription</keyword>
<dbReference type="GO" id="GO:0003712">
    <property type="term" value="F:transcription coregulator activity"/>
    <property type="evidence" value="ECO:0007669"/>
    <property type="project" value="TreeGrafter"/>
</dbReference>
<dbReference type="GO" id="GO:0005634">
    <property type="term" value="C:nucleus"/>
    <property type="evidence" value="ECO:0007669"/>
    <property type="project" value="UniProtKB-SubCell"/>
</dbReference>
<protein>
    <submittedName>
        <fullName evidence="7">Calmodulin-binding transcription activator 5</fullName>
    </submittedName>
</protein>
<evidence type="ECO:0000256" key="2">
    <source>
        <dbReference type="ARBA" id="ARBA00023163"/>
    </source>
</evidence>
<feature type="domain" description="CG-1" evidence="6">
    <location>
        <begin position="25"/>
        <end position="151"/>
    </location>
</feature>
<accession>A0A6A2Z0X8</accession>
<evidence type="ECO:0000256" key="1">
    <source>
        <dbReference type="ARBA" id="ARBA00004123"/>
    </source>
</evidence>
<evidence type="ECO:0000256" key="3">
    <source>
        <dbReference type="ARBA" id="ARBA00023242"/>
    </source>
</evidence>
<feature type="transmembrane region" description="Helical" evidence="5">
    <location>
        <begin position="395"/>
        <end position="418"/>
    </location>
</feature>
<dbReference type="Pfam" id="PF03859">
    <property type="entry name" value="CG-1"/>
    <property type="match status" value="1"/>
</dbReference>
<comment type="subcellular location">
    <subcellularLocation>
        <location evidence="1">Nucleus</location>
    </subcellularLocation>
</comment>
<evidence type="ECO:0000256" key="4">
    <source>
        <dbReference type="SAM" id="MobiDB-lite"/>
    </source>
</evidence>
<dbReference type="PANTHER" id="PTHR23335">
    <property type="entry name" value="CALMODULIN-BINDING TRANSCRIPTION ACTIVATOR CAMTA"/>
    <property type="match status" value="1"/>
</dbReference>
<dbReference type="PANTHER" id="PTHR23335:SF3">
    <property type="entry name" value="CALMODULIN-BINDING TRANSCRIPTION ACTIVATOR 5"/>
    <property type="match status" value="1"/>
</dbReference>
<gene>
    <name evidence="7" type="ORF">F3Y22_tig00111095pilonHSYRG00003</name>
</gene>
<dbReference type="Proteomes" id="UP000436088">
    <property type="component" value="Unassembled WGS sequence"/>
</dbReference>
<keyword evidence="8" id="KW-1185">Reference proteome</keyword>
<dbReference type="SMART" id="SM01076">
    <property type="entry name" value="CG-1"/>
    <property type="match status" value="1"/>
</dbReference>
<evidence type="ECO:0000256" key="5">
    <source>
        <dbReference type="SAM" id="Phobius"/>
    </source>
</evidence>